<accession>A0AAD5UER9</accession>
<feature type="transmembrane region" description="Helical" evidence="1">
    <location>
        <begin position="143"/>
        <end position="168"/>
    </location>
</feature>
<organism evidence="2 3">
    <name type="scientific">Boothiomyces macroporosus</name>
    <dbReference type="NCBI Taxonomy" id="261099"/>
    <lineage>
        <taxon>Eukaryota</taxon>
        <taxon>Fungi</taxon>
        <taxon>Fungi incertae sedis</taxon>
        <taxon>Chytridiomycota</taxon>
        <taxon>Chytridiomycota incertae sedis</taxon>
        <taxon>Chytridiomycetes</taxon>
        <taxon>Rhizophydiales</taxon>
        <taxon>Terramycetaceae</taxon>
        <taxon>Boothiomyces</taxon>
    </lineage>
</organism>
<feature type="transmembrane region" description="Helical" evidence="1">
    <location>
        <begin position="226"/>
        <end position="243"/>
    </location>
</feature>
<sequence>MALHNLAAAMFILLIKAKLAYKTALWNIAVFAWLSLTGFVVLQIIAIDYISSPYLTGDNFLGTIFLLNYSFNFLTTIFVTSLIVIRIRLFYGKSAFSNTMYVMGFLTILGKGAGNAIGVFVSIRFIMQLYGTPVQDPYYSKIALVMTFALLFEALFTAIGTLSFLSYLTDFKLTESLFTMKNKVLKKETLKLFLVIFLNFINAIFAVWVAFDDNWISHNGFFMDSLTYTLELYAFIELSYISAKKLILETHKTSTEKSRTFTDSRR</sequence>
<comment type="caution">
    <text evidence="2">The sequence shown here is derived from an EMBL/GenBank/DDBJ whole genome shotgun (WGS) entry which is preliminary data.</text>
</comment>
<proteinExistence type="predicted"/>
<feature type="transmembrane region" description="Helical" evidence="1">
    <location>
        <begin position="24"/>
        <end position="46"/>
    </location>
</feature>
<feature type="transmembrane region" description="Helical" evidence="1">
    <location>
        <begin position="66"/>
        <end position="89"/>
    </location>
</feature>
<reference evidence="2" key="1">
    <citation type="submission" date="2020-05" db="EMBL/GenBank/DDBJ databases">
        <title>Phylogenomic resolution of chytrid fungi.</title>
        <authorList>
            <person name="Stajich J.E."/>
            <person name="Amses K."/>
            <person name="Simmons R."/>
            <person name="Seto K."/>
            <person name="Myers J."/>
            <person name="Bonds A."/>
            <person name="Quandt C.A."/>
            <person name="Barry K."/>
            <person name="Liu P."/>
            <person name="Grigoriev I."/>
            <person name="Longcore J.E."/>
            <person name="James T.Y."/>
        </authorList>
    </citation>
    <scope>NUCLEOTIDE SEQUENCE</scope>
    <source>
        <strain evidence="2">PLAUS21</strain>
    </source>
</reference>
<feature type="transmembrane region" description="Helical" evidence="1">
    <location>
        <begin position="101"/>
        <end position="123"/>
    </location>
</feature>
<gene>
    <name evidence="2" type="ORF">HK103_005668</name>
</gene>
<protein>
    <submittedName>
        <fullName evidence="2">Uncharacterized protein</fullName>
    </submittedName>
</protein>
<keyword evidence="1" id="KW-1133">Transmembrane helix</keyword>
<feature type="transmembrane region" description="Helical" evidence="1">
    <location>
        <begin position="189"/>
        <end position="211"/>
    </location>
</feature>
<dbReference type="EMBL" id="JADGKB010000054">
    <property type="protein sequence ID" value="KAJ3256209.1"/>
    <property type="molecule type" value="Genomic_DNA"/>
</dbReference>
<evidence type="ECO:0000256" key="1">
    <source>
        <dbReference type="SAM" id="Phobius"/>
    </source>
</evidence>
<dbReference type="Proteomes" id="UP001210925">
    <property type="component" value="Unassembled WGS sequence"/>
</dbReference>
<name>A0AAD5UER9_9FUNG</name>
<dbReference type="AlphaFoldDB" id="A0AAD5UER9"/>
<keyword evidence="1" id="KW-0812">Transmembrane</keyword>
<keyword evidence="3" id="KW-1185">Reference proteome</keyword>
<keyword evidence="1" id="KW-0472">Membrane</keyword>
<evidence type="ECO:0000313" key="2">
    <source>
        <dbReference type="EMBL" id="KAJ3256209.1"/>
    </source>
</evidence>
<evidence type="ECO:0000313" key="3">
    <source>
        <dbReference type="Proteomes" id="UP001210925"/>
    </source>
</evidence>